<keyword evidence="3" id="KW-1185">Reference proteome</keyword>
<evidence type="ECO:0000313" key="2">
    <source>
        <dbReference type="EMBL" id="AXY76150.1"/>
    </source>
</evidence>
<feature type="chain" id="PRO_5017595639" evidence="1">
    <location>
        <begin position="22"/>
        <end position="798"/>
    </location>
</feature>
<dbReference type="OrthoDB" id="621707at2"/>
<organism evidence="2 3">
    <name type="scientific">Paraflavitalea soli</name>
    <dbReference type="NCBI Taxonomy" id="2315862"/>
    <lineage>
        <taxon>Bacteria</taxon>
        <taxon>Pseudomonadati</taxon>
        <taxon>Bacteroidota</taxon>
        <taxon>Chitinophagia</taxon>
        <taxon>Chitinophagales</taxon>
        <taxon>Chitinophagaceae</taxon>
        <taxon>Paraflavitalea</taxon>
    </lineage>
</organism>
<dbReference type="AlphaFoldDB" id="A0A3B7MSX5"/>
<dbReference type="EMBL" id="CP032157">
    <property type="protein sequence ID" value="AXY76150.1"/>
    <property type="molecule type" value="Genomic_DNA"/>
</dbReference>
<feature type="signal peptide" evidence="1">
    <location>
        <begin position="1"/>
        <end position="21"/>
    </location>
</feature>
<dbReference type="RefSeq" id="WP_119052029.1">
    <property type="nucleotide sequence ID" value="NZ_CP032157.1"/>
</dbReference>
<keyword evidence="1" id="KW-0732">Signal</keyword>
<evidence type="ECO:0000313" key="3">
    <source>
        <dbReference type="Proteomes" id="UP000263900"/>
    </source>
</evidence>
<sequence length="798" mass="84320">MMKHLYLLLTVCLYCATSTNAQTKYWIGLPTGANWNDPNNWSNSPGGSPGIDVPNGNTYNAVFNQNALVNVDLTSINLNSLTVTNNATARLYTPAVGSIITLFSTSVAAPALQVDLGSTLEDSCSTAGTEFITRFANNSQGLINGTWSFFGVPAVTTPTPLAAGIAYARFPVTTTYTNLVRVNGTIKLANDFTYFDCNVPAYMYFENGSQYWVARSGGIVPRATWHANSTILVTGTVFAGPNVGLPATGQGIGNLVIDCPSVSSGSTSFLLPNGLQINGNLQVLNTNNANMLIGSSSNGNPVNYTILGNLEISPNAFVTLGGTNLGFSYAMQVNGNYVQTGGTFNLRNNIGTVTQPTVLSVKGNFNQSGGTFGCLNTTVSTVSDLFVVELNGTTNQNISSAAGSINNSTNQVVLRLNNTAGATLLTPLAVGKISWNTAGKGNLTTTSTNVLTIKNTDLSDPLVVNGASNSGYVNGPVGRATASNQYYKFPTGKGGALRECEVQPATATTSEYSAEYFGTAYSDLTVQAPLTGVSNQQYWNISRVSGSDAVIRLTLSGAVPGASATDTLVVAHYTGGSWTDARGTKLSPGNSTTGSLETKDLSSFSPFTFAYTSLVVTPIYLTSFTARKDGGTAKLNWVITDNSTPQKFEILRSTTGTNFSVIGTVAGADKKLVYDFTDNALPSGTVYYRLRMIDIDGSGELTKIVAIMNGSKGVVITSMMPTLVTNRARLNITSSEKVSMQLVVTDIYGRSIKNQVHTLTTGNQEIWMNLATLPAGTYQVTGYLQSGEKTSTIRFIKQ</sequence>
<protein>
    <submittedName>
        <fullName evidence="2">T9SS C-terminal target domain-containing protein</fullName>
    </submittedName>
</protein>
<accession>A0A3B7MSX5</accession>
<evidence type="ECO:0000256" key="1">
    <source>
        <dbReference type="SAM" id="SignalP"/>
    </source>
</evidence>
<dbReference type="KEGG" id="pseg:D3H65_20105"/>
<name>A0A3B7MSX5_9BACT</name>
<dbReference type="Proteomes" id="UP000263900">
    <property type="component" value="Chromosome"/>
</dbReference>
<reference evidence="2 3" key="1">
    <citation type="submission" date="2018-09" db="EMBL/GenBank/DDBJ databases">
        <title>Genome sequencing of strain 6GH32-13.</title>
        <authorList>
            <person name="Weon H.-Y."/>
            <person name="Heo J."/>
            <person name="Kwon S.-W."/>
        </authorList>
    </citation>
    <scope>NUCLEOTIDE SEQUENCE [LARGE SCALE GENOMIC DNA]</scope>
    <source>
        <strain evidence="2 3">5GH32-13</strain>
    </source>
</reference>
<gene>
    <name evidence="2" type="ORF">D3H65_20105</name>
</gene>
<dbReference type="InterPro" id="IPR026444">
    <property type="entry name" value="Secre_tail"/>
</dbReference>
<dbReference type="NCBIfam" id="TIGR04183">
    <property type="entry name" value="Por_Secre_tail"/>
    <property type="match status" value="1"/>
</dbReference>
<proteinExistence type="predicted"/>